<comment type="caution">
    <text evidence="1">The sequence shown here is derived from an EMBL/GenBank/DDBJ whole genome shotgun (WGS) entry which is preliminary data.</text>
</comment>
<dbReference type="AlphaFoldDB" id="A0AAD2YB32"/>
<protein>
    <recommendedName>
        <fullName evidence="3">Transposase</fullName>
    </recommendedName>
</protein>
<evidence type="ECO:0000313" key="1">
    <source>
        <dbReference type="EMBL" id="EJP27002.1"/>
    </source>
</evidence>
<reference evidence="1 2" key="1">
    <citation type="submission" date="2012-07" db="EMBL/GenBank/DDBJ databases">
        <authorList>
            <person name="Durkin A.S."/>
            <person name="McCorrison J."/>
            <person name="Torralba M."/>
            <person name="Gillis M."/>
            <person name="Methe B."/>
            <person name="Sutton G."/>
            <person name="Nelson K.E."/>
        </authorList>
    </citation>
    <scope>NUCLEOTIDE SEQUENCE [LARGE SCALE GENOMIC DNA]</scope>
    <source>
        <strain evidence="1 2">SK1138</strain>
    </source>
</reference>
<gene>
    <name evidence="1" type="ORF">HMPREF1126_0278</name>
</gene>
<name>A0AAD2YB32_STRAP</name>
<evidence type="ECO:0008006" key="3">
    <source>
        <dbReference type="Google" id="ProtNLM"/>
    </source>
</evidence>
<accession>A0AAD2YB32</accession>
<proteinExistence type="predicted"/>
<sequence length="55" mass="6495">MYKSSTNYSAILINSDSSISFIQLLLFHFQKKQAKHFFELVEETLSDSLSEFFKR</sequence>
<dbReference type="EMBL" id="ALJO01000003">
    <property type="protein sequence ID" value="EJP27002.1"/>
    <property type="molecule type" value="Genomic_DNA"/>
</dbReference>
<organism evidence="1 2">
    <name type="scientific">Streptococcus anginosus SK1138</name>
    <dbReference type="NCBI Taxonomy" id="1161422"/>
    <lineage>
        <taxon>Bacteria</taxon>
        <taxon>Bacillati</taxon>
        <taxon>Bacillota</taxon>
        <taxon>Bacilli</taxon>
        <taxon>Lactobacillales</taxon>
        <taxon>Streptococcaceae</taxon>
        <taxon>Streptococcus</taxon>
        <taxon>Streptococcus anginosus group</taxon>
    </lineage>
</organism>
<evidence type="ECO:0000313" key="2">
    <source>
        <dbReference type="Proteomes" id="UP000006614"/>
    </source>
</evidence>
<dbReference type="Proteomes" id="UP000006614">
    <property type="component" value="Unassembled WGS sequence"/>
</dbReference>